<dbReference type="Proteomes" id="UP000249447">
    <property type="component" value="Chromosome"/>
</dbReference>
<reference evidence="2 3" key="1">
    <citation type="submission" date="2018-05" db="EMBL/GenBank/DDBJ databases">
        <title>The complete genome of Lysobacter maris HZ9B, a marine bacterium antagonistic against terrestrial plant pathogens.</title>
        <authorList>
            <person name="Zhang X.-Q."/>
        </authorList>
    </citation>
    <scope>NUCLEOTIDE SEQUENCE [LARGE SCALE GENOMIC DNA]</scope>
    <source>
        <strain evidence="2 3">HZ9B</strain>
    </source>
</reference>
<dbReference type="OrthoDB" id="6044697at2"/>
<dbReference type="Pfam" id="PF14488">
    <property type="entry name" value="DUF4434"/>
    <property type="match status" value="1"/>
</dbReference>
<protein>
    <recommendedName>
        <fullName evidence="1">DUF4434 domain-containing protein</fullName>
    </recommendedName>
</protein>
<sequence length="499" mass="54307">MLSLSFVGALASLPSAQAQTSKALSGAFTYFGYSGTNEVIPVSQLPAFLDELQELGNDTIIIAQTRATRAGQGCTYYATEFEWIKGFPGKLGNVLDEAQSRGMKVYVGTTLSSQQCPKFWESGNTRGVEEDVRTNIAVLANQYRSHPAFAGWYIPDEPGIPDLSKYNYYKRITSALKALAPGKPVIVAPYFPNQPNLPSPSSLADTAASFRSYTGVDIQAWQDGIGAIPGTKLFHWERPGYSSEQYYEALAAKLGAEALWADIEVFNYGTPLFNSAGLTGGYRAASARRINQQLWSARSAGKRVSWLHQWHMSELVGPANGYVEAPRLRGTYRGTYGIGGAHSLISLNHQNYTWLSAPSPTYPDSTGYELFDRRTGDPRNPQDSSWIGIPGAGGTARVRVDLGSAKTIDWIGVHTLSYPAWGIRSPVSADLYCGATTSSMTKVATLTAPFTAAAQDSVQEEEYVLGNRTPLNASCRYFELRAATGGNWVFLSEIELARD</sequence>
<dbReference type="Gene3D" id="2.60.120.260">
    <property type="entry name" value="Galactose-binding domain-like"/>
    <property type="match status" value="1"/>
</dbReference>
<dbReference type="InterPro" id="IPR017853">
    <property type="entry name" value="GH"/>
</dbReference>
<organism evidence="2 3">
    <name type="scientific">Marilutibacter maris</name>
    <dbReference type="NCBI Taxonomy" id="1605891"/>
    <lineage>
        <taxon>Bacteria</taxon>
        <taxon>Pseudomonadati</taxon>
        <taxon>Pseudomonadota</taxon>
        <taxon>Gammaproteobacteria</taxon>
        <taxon>Lysobacterales</taxon>
        <taxon>Lysobacteraceae</taxon>
        <taxon>Marilutibacter</taxon>
    </lineage>
</organism>
<keyword evidence="3" id="KW-1185">Reference proteome</keyword>
<dbReference type="Gene3D" id="3.20.20.80">
    <property type="entry name" value="Glycosidases"/>
    <property type="match status" value="1"/>
</dbReference>
<evidence type="ECO:0000313" key="3">
    <source>
        <dbReference type="Proteomes" id="UP000249447"/>
    </source>
</evidence>
<accession>A0A2U9T7B4</accession>
<feature type="domain" description="DUF4434" evidence="1">
    <location>
        <begin position="48"/>
        <end position="302"/>
    </location>
</feature>
<name>A0A2U9T7B4_9GAMM</name>
<dbReference type="InterPro" id="IPR027849">
    <property type="entry name" value="DUF4434"/>
</dbReference>
<evidence type="ECO:0000313" key="2">
    <source>
        <dbReference type="EMBL" id="AWV08433.1"/>
    </source>
</evidence>
<gene>
    <name evidence="2" type="ORF">C9I47_2762</name>
</gene>
<dbReference type="AlphaFoldDB" id="A0A2U9T7B4"/>
<evidence type="ECO:0000259" key="1">
    <source>
        <dbReference type="Pfam" id="PF14488"/>
    </source>
</evidence>
<dbReference type="KEGG" id="lmb:C9I47_2762"/>
<dbReference type="SUPFAM" id="SSF51445">
    <property type="entry name" value="(Trans)glycosidases"/>
    <property type="match status" value="1"/>
</dbReference>
<proteinExistence type="predicted"/>
<dbReference type="EMBL" id="CP029843">
    <property type="protein sequence ID" value="AWV08433.1"/>
    <property type="molecule type" value="Genomic_DNA"/>
</dbReference>